<keyword evidence="7" id="KW-1185">Reference proteome</keyword>
<evidence type="ECO:0000256" key="1">
    <source>
        <dbReference type="ARBA" id="ARBA00022723"/>
    </source>
</evidence>
<proteinExistence type="predicted"/>
<dbReference type="Gene3D" id="3.20.20.370">
    <property type="entry name" value="Glycoside hydrolase/deacetylase"/>
    <property type="match status" value="1"/>
</dbReference>
<dbReference type="Pfam" id="PF01522">
    <property type="entry name" value="Polysacc_deac_1"/>
    <property type="match status" value="1"/>
</dbReference>
<feature type="region of interest" description="Disordered" evidence="3">
    <location>
        <begin position="307"/>
        <end position="328"/>
    </location>
</feature>
<comment type="caution">
    <text evidence="6">The sequence shown here is derived from an EMBL/GenBank/DDBJ whole genome shotgun (WGS) entry which is preliminary data.</text>
</comment>
<reference evidence="6 7" key="1">
    <citation type="submission" date="2015-04" db="EMBL/GenBank/DDBJ databases">
        <title>Draft genome sequence of bacteremic isolate Catabacter hongkongensis type strain HKU16T.</title>
        <authorList>
            <person name="Lau S.K."/>
            <person name="Teng J.L."/>
            <person name="Huang Y."/>
            <person name="Curreem S.O."/>
            <person name="Tsui S.K."/>
            <person name="Woo P.C."/>
        </authorList>
    </citation>
    <scope>NUCLEOTIDE SEQUENCE [LARGE SCALE GENOMIC DNA]</scope>
    <source>
        <strain evidence="6 7">HKU16</strain>
    </source>
</reference>
<dbReference type="PANTHER" id="PTHR10587:SF133">
    <property type="entry name" value="CHITIN DEACETYLASE 1-RELATED"/>
    <property type="match status" value="1"/>
</dbReference>
<evidence type="ECO:0000256" key="2">
    <source>
        <dbReference type="ARBA" id="ARBA00022801"/>
    </source>
</evidence>
<keyword evidence="1" id="KW-0479">Metal-binding</keyword>
<dbReference type="GO" id="GO:0005975">
    <property type="term" value="P:carbohydrate metabolic process"/>
    <property type="evidence" value="ECO:0007669"/>
    <property type="project" value="InterPro"/>
</dbReference>
<dbReference type="EMBL" id="LAYJ01000133">
    <property type="protein sequence ID" value="KKI49562.1"/>
    <property type="molecule type" value="Genomic_DNA"/>
</dbReference>
<dbReference type="PROSITE" id="PS51677">
    <property type="entry name" value="NODB"/>
    <property type="match status" value="1"/>
</dbReference>
<evidence type="ECO:0000259" key="5">
    <source>
        <dbReference type="PROSITE" id="PS51677"/>
    </source>
</evidence>
<keyword evidence="2 6" id="KW-0378">Hydrolase</keyword>
<evidence type="ECO:0000313" key="7">
    <source>
        <dbReference type="Proteomes" id="UP000034076"/>
    </source>
</evidence>
<dbReference type="PANTHER" id="PTHR10587">
    <property type="entry name" value="GLYCOSYL TRANSFERASE-RELATED"/>
    <property type="match status" value="1"/>
</dbReference>
<gene>
    <name evidence="6" type="ORF">CHK_3140</name>
</gene>
<organism evidence="6 7">
    <name type="scientific">Christensenella hongkongensis</name>
    <dbReference type="NCBI Taxonomy" id="270498"/>
    <lineage>
        <taxon>Bacteria</taxon>
        <taxon>Bacillati</taxon>
        <taxon>Bacillota</taxon>
        <taxon>Clostridia</taxon>
        <taxon>Christensenellales</taxon>
        <taxon>Christensenellaceae</taxon>
        <taxon>Christensenella</taxon>
    </lineage>
</organism>
<dbReference type="STRING" id="270498.CHK_3140"/>
<feature type="compositionally biased region" description="Low complexity" evidence="3">
    <location>
        <begin position="312"/>
        <end position="328"/>
    </location>
</feature>
<dbReference type="GO" id="GO:0046872">
    <property type="term" value="F:metal ion binding"/>
    <property type="evidence" value="ECO:0007669"/>
    <property type="project" value="UniProtKB-KW"/>
</dbReference>
<sequence>MNKTKKIVCVFLTMLFCTGLIAGCADGSAAETSSTPTIISTENEQATPSAEATATATPTPEPTPTPTPEVTSSLPQLQAKEGYMKPKSLDGIDPLNDKVVALTFDDGPGPYTEKMLDILKDNGINATFFLVGKNVSSYPDVVKRMYEEGNEIGTHSWDHSDLKKLSLDQIMQDQYGKANDAIEEVTGLRALIDRPPYGSMTEDLAEQIGREQILWSVDPNDWKKENRDPDIVYDHVVNGTSDGGHVADGGIVLSHDIHETTVQAYDRIIKALKDEGYKFVTVTQMMQIAEIRGKDIGYRFANAPTAKEAVQASAEGSSETSKSAESAE</sequence>
<dbReference type="EC" id="3.5.1.-" evidence="6"/>
<dbReference type="InterPro" id="IPR002509">
    <property type="entry name" value="NODB_dom"/>
</dbReference>
<accession>A0A0M2NGK7</accession>
<evidence type="ECO:0000256" key="3">
    <source>
        <dbReference type="SAM" id="MobiDB-lite"/>
    </source>
</evidence>
<feature type="signal peptide" evidence="4">
    <location>
        <begin position="1"/>
        <end position="22"/>
    </location>
</feature>
<keyword evidence="4" id="KW-0732">Signal</keyword>
<feature type="region of interest" description="Disordered" evidence="3">
    <location>
        <begin position="41"/>
        <end position="75"/>
    </location>
</feature>
<dbReference type="RefSeq" id="WP_052740642.1">
    <property type="nucleotide sequence ID" value="NZ_LAYJ01000133.1"/>
</dbReference>
<dbReference type="Proteomes" id="UP000034076">
    <property type="component" value="Unassembled WGS sequence"/>
</dbReference>
<dbReference type="InterPro" id="IPR011330">
    <property type="entry name" value="Glyco_hydro/deAcase_b/a-brl"/>
</dbReference>
<evidence type="ECO:0000256" key="4">
    <source>
        <dbReference type="SAM" id="SignalP"/>
    </source>
</evidence>
<feature type="chain" id="PRO_5039651223" evidence="4">
    <location>
        <begin position="23"/>
        <end position="328"/>
    </location>
</feature>
<feature type="compositionally biased region" description="Low complexity" evidence="3">
    <location>
        <begin position="41"/>
        <end position="58"/>
    </location>
</feature>
<dbReference type="InterPro" id="IPR050248">
    <property type="entry name" value="Polysacc_deacetylase_ArnD"/>
</dbReference>
<dbReference type="GO" id="GO:0016020">
    <property type="term" value="C:membrane"/>
    <property type="evidence" value="ECO:0007669"/>
    <property type="project" value="TreeGrafter"/>
</dbReference>
<dbReference type="PROSITE" id="PS51257">
    <property type="entry name" value="PROKAR_LIPOPROTEIN"/>
    <property type="match status" value="1"/>
</dbReference>
<dbReference type="SUPFAM" id="SSF88713">
    <property type="entry name" value="Glycoside hydrolase/deacetylase"/>
    <property type="match status" value="1"/>
</dbReference>
<protein>
    <submittedName>
        <fullName evidence="6">Peptidoglycan N-acetylglucosamine deacetylase</fullName>
        <ecNumber evidence="6">3.5.1.-</ecNumber>
    </submittedName>
</protein>
<name>A0A0M2NGK7_9FIRM</name>
<dbReference type="AlphaFoldDB" id="A0A0M2NGK7"/>
<dbReference type="OrthoDB" id="9806342at2"/>
<evidence type="ECO:0000313" key="6">
    <source>
        <dbReference type="EMBL" id="KKI49562.1"/>
    </source>
</evidence>
<dbReference type="GO" id="GO:0016810">
    <property type="term" value="F:hydrolase activity, acting on carbon-nitrogen (but not peptide) bonds"/>
    <property type="evidence" value="ECO:0007669"/>
    <property type="project" value="InterPro"/>
</dbReference>
<feature type="domain" description="NodB homology" evidence="5">
    <location>
        <begin position="98"/>
        <end position="280"/>
    </location>
</feature>